<dbReference type="PANTHER" id="PTHR42941:SF1">
    <property type="entry name" value="SLL1037 PROTEIN"/>
    <property type="match status" value="1"/>
</dbReference>
<dbReference type="KEGG" id="crie:AK829_01865"/>
<dbReference type="Proteomes" id="UP000060016">
    <property type="component" value="Chromosome"/>
</dbReference>
<dbReference type="PATRIC" id="fig|156976.3.peg.366"/>
<dbReference type="InterPro" id="IPR011852">
    <property type="entry name" value="TRAP_TAXI"/>
</dbReference>
<gene>
    <name evidence="2" type="ORF">AK829_01865</name>
</gene>
<evidence type="ECO:0000313" key="3">
    <source>
        <dbReference type="Proteomes" id="UP000060016"/>
    </source>
</evidence>
<dbReference type="EMBL" id="CP012342">
    <property type="protein sequence ID" value="AKV58116.1"/>
    <property type="molecule type" value="Genomic_DNA"/>
</dbReference>
<evidence type="ECO:0000256" key="1">
    <source>
        <dbReference type="SAM" id="SignalP"/>
    </source>
</evidence>
<dbReference type="NCBIfam" id="TIGR02122">
    <property type="entry name" value="TRAP_TAXI"/>
    <property type="match status" value="1"/>
</dbReference>
<keyword evidence="3" id="KW-1185">Reference proteome</keyword>
<dbReference type="CDD" id="cd13567">
    <property type="entry name" value="PBP2_TtGluBP"/>
    <property type="match status" value="1"/>
</dbReference>
<dbReference type="PANTHER" id="PTHR42941">
    <property type="entry name" value="SLL1037 PROTEIN"/>
    <property type="match status" value="1"/>
</dbReference>
<protein>
    <submittedName>
        <fullName evidence="2">C4-dicarboxylate ABC transporter substrate-binding protein</fullName>
    </submittedName>
</protein>
<dbReference type="Pfam" id="PF16868">
    <property type="entry name" value="NMT1_3"/>
    <property type="match status" value="1"/>
</dbReference>
<name>A0A0K1RA96_9CORY</name>
<keyword evidence="1" id="KW-0732">Signal</keyword>
<dbReference type="SUPFAM" id="SSF53850">
    <property type="entry name" value="Periplasmic binding protein-like II"/>
    <property type="match status" value="1"/>
</dbReference>
<dbReference type="STRING" id="156976.AK829_01865"/>
<dbReference type="Gene3D" id="3.40.190.10">
    <property type="entry name" value="Periplasmic binding protein-like II"/>
    <property type="match status" value="2"/>
</dbReference>
<organism evidence="2 3">
    <name type="scientific">Corynebacterium riegelii</name>
    <dbReference type="NCBI Taxonomy" id="156976"/>
    <lineage>
        <taxon>Bacteria</taxon>
        <taxon>Bacillati</taxon>
        <taxon>Actinomycetota</taxon>
        <taxon>Actinomycetes</taxon>
        <taxon>Mycobacteriales</taxon>
        <taxon>Corynebacteriaceae</taxon>
        <taxon>Corynebacterium</taxon>
    </lineage>
</organism>
<dbReference type="PROSITE" id="PS51257">
    <property type="entry name" value="PROKAR_LIPOPROTEIN"/>
    <property type="match status" value="1"/>
</dbReference>
<proteinExistence type="predicted"/>
<reference evidence="2 3" key="1">
    <citation type="submission" date="2015-08" db="EMBL/GenBank/DDBJ databases">
        <authorList>
            <person name="Babu N.S."/>
            <person name="Beckwith C.J."/>
            <person name="Beseler K.G."/>
            <person name="Brison A."/>
            <person name="Carone J.V."/>
            <person name="Caskin T.P."/>
            <person name="Diamond M."/>
            <person name="Durham M.E."/>
            <person name="Foxe J.M."/>
            <person name="Go M."/>
            <person name="Henderson B.A."/>
            <person name="Jones I.B."/>
            <person name="McGettigan J.A."/>
            <person name="Micheletti S.J."/>
            <person name="Nasrallah M.E."/>
            <person name="Ortiz D."/>
            <person name="Piller C.R."/>
            <person name="Privatt S.R."/>
            <person name="Schneider S.L."/>
            <person name="Sharp S."/>
            <person name="Smith T.C."/>
            <person name="Stanton J.D."/>
            <person name="Ullery H.E."/>
            <person name="Wilson R.J."/>
            <person name="Serrano M.G."/>
            <person name="Buck G."/>
            <person name="Lee V."/>
            <person name="Wang Y."/>
            <person name="Carvalho R."/>
            <person name="Voegtly L."/>
            <person name="Shi R."/>
            <person name="Duckworth R."/>
            <person name="Johnson A."/>
            <person name="Loviza R."/>
            <person name="Walstead R."/>
            <person name="Shah Z."/>
            <person name="Kiflezghi M."/>
            <person name="Wade K."/>
            <person name="Ball S.L."/>
            <person name="Bradley K.W."/>
            <person name="Asai D.J."/>
            <person name="Bowman C.A."/>
            <person name="Russell D.A."/>
            <person name="Pope W.H."/>
            <person name="Jacobs-Sera D."/>
            <person name="Hendrix R.W."/>
            <person name="Hatfull G.F."/>
        </authorList>
    </citation>
    <scope>NUCLEOTIDE SEQUENCE [LARGE SCALE GENOMIC DNA]</scope>
    <source>
        <strain evidence="2 3">PUDD_83A45</strain>
    </source>
</reference>
<feature type="signal peptide" evidence="1">
    <location>
        <begin position="1"/>
        <end position="21"/>
    </location>
</feature>
<dbReference type="RefSeq" id="WP_052203743.1">
    <property type="nucleotide sequence ID" value="NZ_CP012342.1"/>
</dbReference>
<evidence type="ECO:0000313" key="2">
    <source>
        <dbReference type="EMBL" id="AKV58116.1"/>
    </source>
</evidence>
<feature type="chain" id="PRO_5005468117" evidence="1">
    <location>
        <begin position="22"/>
        <end position="331"/>
    </location>
</feature>
<dbReference type="AlphaFoldDB" id="A0A0K1RA96"/>
<sequence length="331" mass="34511">MRTRTLAATFLAASLILTGCSDTGSSTGGSADSTAAGEANVDFVTIATGGTSGPYYQIGATMSQILNRELGADSSVQATGASVENVQLLLDGNAEVAFAMGDATRQAIEGTGPFEGKGGASELKAITALYPNYVQIVTTAGSGIQSVEDLKGKRVGVGDKNSGVELNAQMILEAHGMSYEDISEDFLSYADSIDQMKNGQIDAAFVTSGLPNSSVMDLATTADVVVVPIEGAGFEALQAKYPFFDNEPIPGGTYDQEEDVLTATITNQLLVSPHLSDDEVYAITKALFENLDEIQGAHNAAKKITLDSVEDGLATELHPGARRYFEEVGAL</sequence>
<accession>A0A0K1RA96</accession>